<protein>
    <submittedName>
        <fullName evidence="1">Uncharacterized protein</fullName>
    </submittedName>
</protein>
<dbReference type="EMBL" id="JAHUTI010030810">
    <property type="protein sequence ID" value="MED6242315.1"/>
    <property type="molecule type" value="Genomic_DNA"/>
</dbReference>
<keyword evidence="2" id="KW-1185">Reference proteome</keyword>
<reference evidence="1 2" key="1">
    <citation type="submission" date="2021-07" db="EMBL/GenBank/DDBJ databases">
        <authorList>
            <person name="Palmer J.M."/>
        </authorList>
    </citation>
    <scope>NUCLEOTIDE SEQUENCE [LARGE SCALE GENOMIC DNA]</scope>
    <source>
        <strain evidence="1 2">AT_MEX2019</strain>
        <tissue evidence="1">Muscle</tissue>
    </source>
</reference>
<accession>A0ABU7AWS3</accession>
<evidence type="ECO:0000313" key="2">
    <source>
        <dbReference type="Proteomes" id="UP001345963"/>
    </source>
</evidence>
<organism evidence="1 2">
    <name type="scientific">Ataeniobius toweri</name>
    <dbReference type="NCBI Taxonomy" id="208326"/>
    <lineage>
        <taxon>Eukaryota</taxon>
        <taxon>Metazoa</taxon>
        <taxon>Chordata</taxon>
        <taxon>Craniata</taxon>
        <taxon>Vertebrata</taxon>
        <taxon>Euteleostomi</taxon>
        <taxon>Actinopterygii</taxon>
        <taxon>Neopterygii</taxon>
        <taxon>Teleostei</taxon>
        <taxon>Neoteleostei</taxon>
        <taxon>Acanthomorphata</taxon>
        <taxon>Ovalentaria</taxon>
        <taxon>Atherinomorphae</taxon>
        <taxon>Cyprinodontiformes</taxon>
        <taxon>Goodeidae</taxon>
        <taxon>Ataeniobius</taxon>
    </lineage>
</organism>
<comment type="caution">
    <text evidence="1">The sequence shown here is derived from an EMBL/GenBank/DDBJ whole genome shotgun (WGS) entry which is preliminary data.</text>
</comment>
<name>A0ABU7AWS3_9TELE</name>
<evidence type="ECO:0000313" key="1">
    <source>
        <dbReference type="EMBL" id="MED6242315.1"/>
    </source>
</evidence>
<sequence length="81" mass="9259">MTQRNAPWRWDAPAQMLQMQQINHPGWRMPAPSLTPSALTTSSLIPLVLKFNQDLHQLKSIPTVFSSLSLQAYSERTLVRE</sequence>
<gene>
    <name evidence="1" type="ORF">ATANTOWER_002939</name>
</gene>
<proteinExistence type="predicted"/>
<dbReference type="Proteomes" id="UP001345963">
    <property type="component" value="Unassembled WGS sequence"/>
</dbReference>